<evidence type="ECO:0000256" key="6">
    <source>
        <dbReference type="PROSITE-ProRule" id="PRU10133"/>
    </source>
</evidence>
<evidence type="ECO:0000256" key="5">
    <source>
        <dbReference type="ARBA" id="ARBA00043952"/>
    </source>
</evidence>
<feature type="active site" description="Glycyl thioester intermediate" evidence="6">
    <location>
        <position position="93"/>
    </location>
</feature>
<evidence type="ECO:0000313" key="9">
    <source>
        <dbReference type="EMBL" id="SCU94930.1"/>
    </source>
</evidence>
<dbReference type="GO" id="GO:0005524">
    <property type="term" value="F:ATP binding"/>
    <property type="evidence" value="ECO:0007669"/>
    <property type="project" value="UniProtKB-UniRule"/>
</dbReference>
<dbReference type="PANTHER" id="PTHR24067">
    <property type="entry name" value="UBIQUITIN-CONJUGATING ENZYME E2"/>
    <property type="match status" value="1"/>
</dbReference>
<dbReference type="Proteomes" id="UP000191144">
    <property type="component" value="Chromosome F"/>
</dbReference>
<dbReference type="AlphaFoldDB" id="A0A1G4JV90"/>
<comment type="similarity">
    <text evidence="7">Belongs to the ubiquitin-conjugating enzyme family.</text>
</comment>
<organism evidence="9 10">
    <name type="scientific">Lachancea meyersii CBS 8951</name>
    <dbReference type="NCBI Taxonomy" id="1266667"/>
    <lineage>
        <taxon>Eukaryota</taxon>
        <taxon>Fungi</taxon>
        <taxon>Dikarya</taxon>
        <taxon>Ascomycota</taxon>
        <taxon>Saccharomycotina</taxon>
        <taxon>Saccharomycetes</taxon>
        <taxon>Saccharomycetales</taxon>
        <taxon>Saccharomycetaceae</taxon>
        <taxon>Lachancea</taxon>
    </lineage>
</organism>
<gene>
    <name evidence="9" type="ORF">LAME_0F09978G</name>
</gene>
<keyword evidence="1" id="KW-0808">Transferase</keyword>
<dbReference type="SMART" id="SM00212">
    <property type="entry name" value="UBCc"/>
    <property type="match status" value="1"/>
</dbReference>
<accession>A0A1G4JV90</accession>
<reference evidence="10" key="1">
    <citation type="submission" date="2016-03" db="EMBL/GenBank/DDBJ databases">
        <authorList>
            <person name="Devillers Hugo."/>
        </authorList>
    </citation>
    <scope>NUCLEOTIDE SEQUENCE [LARGE SCALE GENOMIC DNA]</scope>
</reference>
<dbReference type="GO" id="GO:0016740">
    <property type="term" value="F:transferase activity"/>
    <property type="evidence" value="ECO:0007669"/>
    <property type="project" value="UniProtKB-KW"/>
</dbReference>
<evidence type="ECO:0000313" key="10">
    <source>
        <dbReference type="Proteomes" id="UP000191144"/>
    </source>
</evidence>
<keyword evidence="4 7" id="KW-0067">ATP-binding</keyword>
<evidence type="ECO:0000256" key="3">
    <source>
        <dbReference type="ARBA" id="ARBA00022786"/>
    </source>
</evidence>
<dbReference type="InterPro" id="IPR016135">
    <property type="entry name" value="UBQ-conjugating_enzyme/RWD"/>
</dbReference>
<evidence type="ECO:0000256" key="2">
    <source>
        <dbReference type="ARBA" id="ARBA00022741"/>
    </source>
</evidence>
<dbReference type="PROSITE" id="PS00183">
    <property type="entry name" value="UBC_1"/>
    <property type="match status" value="1"/>
</dbReference>
<name>A0A1G4JV90_9SACH</name>
<evidence type="ECO:0000256" key="4">
    <source>
        <dbReference type="ARBA" id="ARBA00022840"/>
    </source>
</evidence>
<evidence type="ECO:0000256" key="7">
    <source>
        <dbReference type="RuleBase" id="RU362109"/>
    </source>
</evidence>
<dbReference type="InterPro" id="IPR050113">
    <property type="entry name" value="Ub_conjugating_enzyme"/>
</dbReference>
<comment type="pathway">
    <text evidence="5">Protein modification.</text>
</comment>
<dbReference type="EMBL" id="LT598477">
    <property type="protein sequence ID" value="SCU94930.1"/>
    <property type="molecule type" value="Genomic_DNA"/>
</dbReference>
<evidence type="ECO:0000256" key="1">
    <source>
        <dbReference type="ARBA" id="ARBA00022679"/>
    </source>
</evidence>
<evidence type="ECO:0000259" key="8">
    <source>
        <dbReference type="PROSITE" id="PS50127"/>
    </source>
</evidence>
<keyword evidence="3 7" id="KW-0833">Ubl conjugation pathway</keyword>
<dbReference type="InterPro" id="IPR000608">
    <property type="entry name" value="UBC"/>
</dbReference>
<dbReference type="Gene3D" id="3.10.110.10">
    <property type="entry name" value="Ubiquitin Conjugating Enzyme"/>
    <property type="match status" value="1"/>
</dbReference>
<dbReference type="InterPro" id="IPR023313">
    <property type="entry name" value="UBQ-conjugating_AS"/>
</dbReference>
<feature type="domain" description="UBC core" evidence="8">
    <location>
        <begin position="1"/>
        <end position="157"/>
    </location>
</feature>
<sequence length="167" mass="18878">MGSRLAKEYVQTAKTLRNDPAFSHVLALAPVSDDVLNKWEATIEGPPQTAYYGYQFKLQIEVDQNYPIKPPWICFEPQTVPHCNVDYDSGRICLNLLDADHWSPAWDLLHSINAIWQLLANPEPDSPLDIDLACLFRTKDYCAHDSLVRYYLNGGSRGSTGPIRGTR</sequence>
<keyword evidence="10" id="KW-1185">Reference proteome</keyword>
<dbReference type="Pfam" id="PF00179">
    <property type="entry name" value="UQ_con"/>
    <property type="match status" value="1"/>
</dbReference>
<proteinExistence type="inferred from homology"/>
<dbReference type="PROSITE" id="PS50127">
    <property type="entry name" value="UBC_2"/>
    <property type="match status" value="1"/>
</dbReference>
<protein>
    <submittedName>
        <fullName evidence="9">LAME_0F09978g1_1</fullName>
    </submittedName>
</protein>
<dbReference type="OrthoDB" id="9973183at2759"/>
<keyword evidence="2 7" id="KW-0547">Nucleotide-binding</keyword>
<dbReference type="SUPFAM" id="SSF54495">
    <property type="entry name" value="UBC-like"/>
    <property type="match status" value="1"/>
</dbReference>